<feature type="domain" description="Aminoglycoside phosphotransferase" evidence="1">
    <location>
        <begin position="207"/>
        <end position="370"/>
    </location>
</feature>
<sequence length="449" mass="51917">MSKPSQEFAIFMDSNKMRILFQHELPDCLTGGWKLTDCQIQHPRYKTYLNPKSRDKSFLALAYHLKGINEQTQKADERILYVKAYLGDRSHDEYLKARDLAKGSQQSAILHLDKYGMVGWFFPYDPALPMLDKVLDKAFAEKYLVEFLLLQQQGSSAIIRDIAINIINYRPEIRCTYRYDFQRLSGNKKAVYGKTFVDNKGAEIQHRIVTLYKHAENNPESFVIPSPLGYDENLNTLWLDGLSGQSLLEHISDKNADRLMAQLARHLVDFQDVAMTGLAVISEEDMLVEIQKKVVKLQNVFQDLSIRFERLVNQLYCEKANLPLLANRLSHGDFHIQQLLLMKADRIALFDFDELTVASPLMDMANFSADLYSLNLGNGLTEKLINCLYKAYKKISDDDLNDSHFIWHIRIQLLTRAYRSYIQQKPDLEWLVLGYLALAETFSLEKHAE</sequence>
<protein>
    <submittedName>
        <fullName evidence="2">Putative aminoglycoside phosphotransferase</fullName>
    </submittedName>
</protein>
<reference evidence="2 3" key="1">
    <citation type="journal article" date="2013" name="Genome Announc.">
        <title>Draft Genome Sequence of the Methanotrophic Gammaproteobacterium Methyloglobulus morosus DSM 22980 Strain KoM1.</title>
        <authorList>
            <person name="Poehlein A."/>
            <person name="Deutzmann J.S."/>
            <person name="Daniel R."/>
            <person name="Simeonova D.D."/>
        </authorList>
    </citation>
    <scope>NUCLEOTIDE SEQUENCE [LARGE SCALE GENOMIC DNA]</scope>
    <source>
        <strain evidence="2 3">KoM1</strain>
    </source>
</reference>
<keyword evidence="2" id="KW-0808">Transferase</keyword>
<evidence type="ECO:0000259" key="1">
    <source>
        <dbReference type="Pfam" id="PF01636"/>
    </source>
</evidence>
<dbReference type="Proteomes" id="UP000017842">
    <property type="component" value="Unassembled WGS sequence"/>
</dbReference>
<dbReference type="OrthoDB" id="3806873at2"/>
<dbReference type="RefSeq" id="WP_023496350.1">
    <property type="nucleotide sequence ID" value="NZ_AYLO01000148.1"/>
</dbReference>
<evidence type="ECO:0000313" key="2">
    <source>
        <dbReference type="EMBL" id="ESS67577.1"/>
    </source>
</evidence>
<proteinExistence type="predicted"/>
<dbReference type="AlphaFoldDB" id="V5BN67"/>
<dbReference type="InterPro" id="IPR002575">
    <property type="entry name" value="Aminoglycoside_PTrfase"/>
</dbReference>
<comment type="caution">
    <text evidence="2">The sequence shown here is derived from an EMBL/GenBank/DDBJ whole genome shotgun (WGS) entry which is preliminary data.</text>
</comment>
<dbReference type="STRING" id="1116472.MGMO_162c00070"/>
<dbReference type="GO" id="GO:0016740">
    <property type="term" value="F:transferase activity"/>
    <property type="evidence" value="ECO:0007669"/>
    <property type="project" value="UniProtKB-KW"/>
</dbReference>
<name>V5BN67_9GAMM</name>
<dbReference type="EMBL" id="AYLO01000148">
    <property type="protein sequence ID" value="ESS67577.1"/>
    <property type="molecule type" value="Genomic_DNA"/>
</dbReference>
<dbReference type="Pfam" id="PF01636">
    <property type="entry name" value="APH"/>
    <property type="match status" value="1"/>
</dbReference>
<keyword evidence="3" id="KW-1185">Reference proteome</keyword>
<gene>
    <name evidence="2" type="ORF">MGMO_162c00070</name>
</gene>
<dbReference type="InterPro" id="IPR011009">
    <property type="entry name" value="Kinase-like_dom_sf"/>
</dbReference>
<dbReference type="eggNOG" id="COG2334">
    <property type="taxonomic scope" value="Bacteria"/>
</dbReference>
<dbReference type="SUPFAM" id="SSF56112">
    <property type="entry name" value="Protein kinase-like (PK-like)"/>
    <property type="match status" value="1"/>
</dbReference>
<evidence type="ECO:0000313" key="3">
    <source>
        <dbReference type="Proteomes" id="UP000017842"/>
    </source>
</evidence>
<dbReference type="Gene3D" id="3.90.1200.10">
    <property type="match status" value="1"/>
</dbReference>
<organism evidence="2 3">
    <name type="scientific">Methyloglobulus morosus KoM1</name>
    <dbReference type="NCBI Taxonomy" id="1116472"/>
    <lineage>
        <taxon>Bacteria</taxon>
        <taxon>Pseudomonadati</taxon>
        <taxon>Pseudomonadota</taxon>
        <taxon>Gammaproteobacteria</taxon>
        <taxon>Methylococcales</taxon>
        <taxon>Methylococcaceae</taxon>
        <taxon>Methyloglobulus</taxon>
    </lineage>
</organism>
<accession>V5BN67</accession>